<evidence type="ECO:0000259" key="3">
    <source>
        <dbReference type="Pfam" id="PF20152"/>
    </source>
</evidence>
<keyword evidence="2" id="KW-1133">Transmembrane helix</keyword>
<feature type="transmembrane region" description="Helical" evidence="2">
    <location>
        <begin position="129"/>
        <end position="148"/>
    </location>
</feature>
<dbReference type="Pfam" id="PF20152">
    <property type="entry name" value="DUF6534"/>
    <property type="match status" value="1"/>
</dbReference>
<gene>
    <name evidence="4" type="ORF">OBBRIDRAFT_888764</name>
</gene>
<feature type="transmembrane region" description="Helical" evidence="2">
    <location>
        <begin position="160"/>
        <end position="186"/>
    </location>
</feature>
<dbReference type="EMBL" id="KV722440">
    <property type="protein sequence ID" value="OCH88900.1"/>
    <property type="molecule type" value="Genomic_DNA"/>
</dbReference>
<name>A0A8E2DI38_9APHY</name>
<evidence type="ECO:0000256" key="1">
    <source>
        <dbReference type="SAM" id="MobiDB-lite"/>
    </source>
</evidence>
<evidence type="ECO:0000313" key="5">
    <source>
        <dbReference type="Proteomes" id="UP000250043"/>
    </source>
</evidence>
<accession>A0A8E2DI38</accession>
<protein>
    <recommendedName>
        <fullName evidence="3">DUF6534 domain-containing protein</fullName>
    </recommendedName>
</protein>
<keyword evidence="2" id="KW-0472">Membrane</keyword>
<dbReference type="InterPro" id="IPR045339">
    <property type="entry name" value="DUF6534"/>
</dbReference>
<feature type="transmembrane region" description="Helical" evidence="2">
    <location>
        <begin position="56"/>
        <end position="73"/>
    </location>
</feature>
<evidence type="ECO:0000313" key="4">
    <source>
        <dbReference type="EMBL" id="OCH88900.1"/>
    </source>
</evidence>
<proteinExistence type="predicted"/>
<reference evidence="4 5" key="1">
    <citation type="submission" date="2016-07" db="EMBL/GenBank/DDBJ databases">
        <title>Draft genome of the white-rot fungus Obba rivulosa 3A-2.</title>
        <authorList>
            <consortium name="DOE Joint Genome Institute"/>
            <person name="Miettinen O."/>
            <person name="Riley R."/>
            <person name="Acob R."/>
            <person name="Barry K."/>
            <person name="Cullen D."/>
            <person name="De Vries R."/>
            <person name="Hainaut M."/>
            <person name="Hatakka A."/>
            <person name="Henrissat B."/>
            <person name="Hilden K."/>
            <person name="Kuo R."/>
            <person name="Labutti K."/>
            <person name="Lipzen A."/>
            <person name="Makela M.R."/>
            <person name="Sandor L."/>
            <person name="Spatafora J.W."/>
            <person name="Grigoriev I.V."/>
            <person name="Hibbett D.S."/>
        </authorList>
    </citation>
    <scope>NUCLEOTIDE SEQUENCE [LARGE SCALE GENOMIC DNA]</scope>
    <source>
        <strain evidence="4 5">3A-2</strain>
    </source>
</reference>
<feature type="transmembrane region" description="Helical" evidence="2">
    <location>
        <begin position="20"/>
        <end position="44"/>
    </location>
</feature>
<evidence type="ECO:0000256" key="2">
    <source>
        <dbReference type="SAM" id="Phobius"/>
    </source>
</evidence>
<feature type="transmembrane region" description="Helical" evidence="2">
    <location>
        <begin position="93"/>
        <end position="117"/>
    </location>
</feature>
<feature type="domain" description="DUF6534" evidence="3">
    <location>
        <begin position="177"/>
        <end position="261"/>
    </location>
</feature>
<keyword evidence="2" id="KW-0812">Transmembrane</keyword>
<dbReference type="PANTHER" id="PTHR40465">
    <property type="entry name" value="CHROMOSOME 1, WHOLE GENOME SHOTGUN SEQUENCE"/>
    <property type="match status" value="1"/>
</dbReference>
<feature type="region of interest" description="Disordered" evidence="1">
    <location>
        <begin position="293"/>
        <end position="319"/>
    </location>
</feature>
<dbReference type="PANTHER" id="PTHR40465:SF1">
    <property type="entry name" value="DUF6534 DOMAIN-CONTAINING PROTEIN"/>
    <property type="match status" value="1"/>
</dbReference>
<feature type="transmembrane region" description="Helical" evidence="2">
    <location>
        <begin position="235"/>
        <end position="257"/>
    </location>
</feature>
<dbReference type="OrthoDB" id="2747609at2759"/>
<keyword evidence="5" id="KW-1185">Reference proteome</keyword>
<dbReference type="Proteomes" id="UP000250043">
    <property type="component" value="Unassembled WGS sequence"/>
</dbReference>
<feature type="transmembrane region" description="Helical" evidence="2">
    <location>
        <begin position="207"/>
        <end position="229"/>
    </location>
</feature>
<sequence length="326" mass="35508">MSSSSMSHETIHDLIIPDCGARLLAMVLSAVFYGITILQTYSYYDGYWNDTFATKSFVAILTILDTAHMASIIESNWFYVIANYGDPDSVLGTFALGTPVEIIANVAIAFLVQSFFARRVWLTNDRLRIIPMMIVALSLTQFALGIYYGSSVRPHHDITVVSHLAWVAVASSSCGISADFLITALLCYNLHRYRTGAKRANKLINRLMVYTVNTGLLTSIAAAFTIILSNVYPTALWSKIPFCIATKLYVNSALAVLNTRKGLRNMSATISASTAVSSSVKLEFTEVNLGGGVTVPSQEHRNREQTSPSDSHAANGGDIDIEAGIL</sequence>
<organism evidence="4 5">
    <name type="scientific">Obba rivulosa</name>
    <dbReference type="NCBI Taxonomy" id="1052685"/>
    <lineage>
        <taxon>Eukaryota</taxon>
        <taxon>Fungi</taxon>
        <taxon>Dikarya</taxon>
        <taxon>Basidiomycota</taxon>
        <taxon>Agaricomycotina</taxon>
        <taxon>Agaricomycetes</taxon>
        <taxon>Polyporales</taxon>
        <taxon>Gelatoporiaceae</taxon>
        <taxon>Obba</taxon>
    </lineage>
</organism>
<dbReference type="AlphaFoldDB" id="A0A8E2DI38"/>